<reference evidence="2" key="1">
    <citation type="submission" date="2024-07" db="EMBL/GenBank/DDBJ databases">
        <title>Identification and characteristics of an arsenic-resistant bacterial isolate, which belongs to a novel species.</title>
        <authorList>
            <person name="Juszczyk A."/>
            <person name="Kowalczyk A."/>
            <person name="Was K."/>
            <person name="Kosowicz W."/>
            <person name="Budzyn A."/>
            <person name="Latowski D."/>
        </authorList>
    </citation>
    <scope>NUCLEOTIDE SEQUENCE</scope>
    <source>
        <strain evidence="2">As8PL</strain>
    </source>
</reference>
<dbReference type="RefSeq" id="WP_368505118.1">
    <property type="nucleotide sequence ID" value="NZ_CP162551.1"/>
</dbReference>
<dbReference type="SUPFAM" id="SSF52091">
    <property type="entry name" value="SpoIIaa-like"/>
    <property type="match status" value="1"/>
</dbReference>
<dbReference type="AlphaFoldDB" id="A0AB39BWU0"/>
<dbReference type="InterPro" id="IPR036513">
    <property type="entry name" value="STAS_dom_sf"/>
</dbReference>
<accession>A0AB39BWU0</accession>
<sequence length="206" mass="22926">MGGREPLVIPDLNEHELTKDMDVTKAFGGGSLIGAPIYLKNGKKFGTLCGMDNNPYNFNEKDIKLFKSLATLLTYVIDLDDSYQQILKLSAPIVPLLQGVAILPLIGEISEERGDYISTMIIKEAHKLQLNHLIIDLSGITNVEREFFYLLNLVDAMKLLGIEALFTGMRPDLARKAIKDNQRLDHVSFFGNLQQALSHVGIKLTV</sequence>
<dbReference type="InterPro" id="IPR051932">
    <property type="entry name" value="Bact_StressResp_Reg"/>
</dbReference>
<dbReference type="PANTHER" id="PTHR33745:SF8">
    <property type="entry name" value="BLUE-LIGHT PHOTORECEPTOR"/>
    <property type="match status" value="1"/>
</dbReference>
<evidence type="ECO:0000313" key="2">
    <source>
        <dbReference type="EMBL" id="XDI37790.1"/>
    </source>
</evidence>
<dbReference type="InterPro" id="IPR029016">
    <property type="entry name" value="GAF-like_dom_sf"/>
</dbReference>
<dbReference type="Gene3D" id="3.30.750.24">
    <property type="entry name" value="STAS domain"/>
    <property type="match status" value="1"/>
</dbReference>
<gene>
    <name evidence="2" type="ORF">AB3N04_05575</name>
</gene>
<protein>
    <submittedName>
        <fullName evidence="2">GAF domain-containing protein</fullName>
    </submittedName>
</protein>
<name>A0AB39BWU0_9BACI</name>
<proteinExistence type="predicted"/>
<organism evidence="2">
    <name type="scientific">Alkalihalophilus sp. As8PL</name>
    <dbReference type="NCBI Taxonomy" id="3237103"/>
    <lineage>
        <taxon>Bacteria</taxon>
        <taxon>Bacillati</taxon>
        <taxon>Bacillota</taxon>
        <taxon>Bacilli</taxon>
        <taxon>Bacillales</taxon>
        <taxon>Bacillaceae</taxon>
        <taxon>Alkalihalophilus</taxon>
    </lineage>
</organism>
<dbReference type="CDD" id="cd07041">
    <property type="entry name" value="STAS_RsbR_RsbS_like"/>
    <property type="match status" value="1"/>
</dbReference>
<dbReference type="PANTHER" id="PTHR33745">
    <property type="entry name" value="RSBT ANTAGONIST PROTEIN RSBS-RELATED"/>
    <property type="match status" value="1"/>
</dbReference>
<dbReference type="Gene3D" id="3.30.450.40">
    <property type="match status" value="1"/>
</dbReference>
<dbReference type="Pfam" id="PF01590">
    <property type="entry name" value="GAF"/>
    <property type="match status" value="1"/>
</dbReference>
<dbReference type="InterPro" id="IPR002645">
    <property type="entry name" value="STAS_dom"/>
</dbReference>
<dbReference type="InterPro" id="IPR003018">
    <property type="entry name" value="GAF"/>
</dbReference>
<dbReference type="SUPFAM" id="SSF55781">
    <property type="entry name" value="GAF domain-like"/>
    <property type="match status" value="1"/>
</dbReference>
<dbReference type="EMBL" id="CP162551">
    <property type="protein sequence ID" value="XDI37790.1"/>
    <property type="molecule type" value="Genomic_DNA"/>
</dbReference>
<evidence type="ECO:0000259" key="1">
    <source>
        <dbReference type="PROSITE" id="PS50801"/>
    </source>
</evidence>
<feature type="domain" description="STAS" evidence="1">
    <location>
        <begin position="90"/>
        <end position="200"/>
    </location>
</feature>
<dbReference type="Pfam" id="PF01740">
    <property type="entry name" value="STAS"/>
    <property type="match status" value="1"/>
</dbReference>
<dbReference type="PROSITE" id="PS50801">
    <property type="entry name" value="STAS"/>
    <property type="match status" value="1"/>
</dbReference>